<dbReference type="PROSITE" id="PS50011">
    <property type="entry name" value="PROTEIN_KINASE_DOM"/>
    <property type="match status" value="1"/>
</dbReference>
<dbReference type="GO" id="GO:0005524">
    <property type="term" value="F:ATP binding"/>
    <property type="evidence" value="ECO:0007669"/>
    <property type="project" value="InterPro"/>
</dbReference>
<feature type="compositionally biased region" description="Basic and acidic residues" evidence="1">
    <location>
        <begin position="273"/>
        <end position="282"/>
    </location>
</feature>
<protein>
    <recommendedName>
        <fullName evidence="2">Protein kinase domain-containing protein</fullName>
    </recommendedName>
</protein>
<dbReference type="OMA" id="YRYGFSH"/>
<keyword evidence="4" id="KW-1185">Reference proteome</keyword>
<dbReference type="EMBL" id="CAJJDP010000094">
    <property type="protein sequence ID" value="CAD8189436.1"/>
    <property type="molecule type" value="Genomic_DNA"/>
</dbReference>
<name>A0A8S1WUI9_PAROT</name>
<feature type="domain" description="Protein kinase" evidence="2">
    <location>
        <begin position="1"/>
        <end position="246"/>
    </location>
</feature>
<dbReference type="AlphaFoldDB" id="A0A8S1WUI9"/>
<comment type="caution">
    <text evidence="3">The sequence shown here is derived from an EMBL/GenBank/DDBJ whole genome shotgun (WGS) entry which is preliminary data.</text>
</comment>
<reference evidence="3" key="1">
    <citation type="submission" date="2021-01" db="EMBL/GenBank/DDBJ databases">
        <authorList>
            <consortium name="Genoscope - CEA"/>
            <person name="William W."/>
        </authorList>
    </citation>
    <scope>NUCLEOTIDE SEQUENCE</scope>
</reference>
<dbReference type="OrthoDB" id="303377at2759"/>
<accession>A0A8S1WUI9</accession>
<evidence type="ECO:0000313" key="3">
    <source>
        <dbReference type="EMBL" id="CAD8189436.1"/>
    </source>
</evidence>
<dbReference type="Proteomes" id="UP000683925">
    <property type="component" value="Unassembled WGS sequence"/>
</dbReference>
<gene>
    <name evidence="3" type="ORF">POCTA_138.1.T0950056</name>
</gene>
<evidence type="ECO:0000313" key="4">
    <source>
        <dbReference type="Proteomes" id="UP000683925"/>
    </source>
</evidence>
<dbReference type="GO" id="GO:0004672">
    <property type="term" value="F:protein kinase activity"/>
    <property type="evidence" value="ECO:0007669"/>
    <property type="project" value="InterPro"/>
</dbReference>
<proteinExistence type="predicted"/>
<organism evidence="3 4">
    <name type="scientific">Paramecium octaurelia</name>
    <dbReference type="NCBI Taxonomy" id="43137"/>
    <lineage>
        <taxon>Eukaryota</taxon>
        <taxon>Sar</taxon>
        <taxon>Alveolata</taxon>
        <taxon>Ciliophora</taxon>
        <taxon>Intramacronucleata</taxon>
        <taxon>Oligohymenophorea</taxon>
        <taxon>Peniculida</taxon>
        <taxon>Parameciidae</taxon>
        <taxon>Paramecium</taxon>
    </lineage>
</organism>
<evidence type="ECO:0000256" key="1">
    <source>
        <dbReference type="SAM" id="MobiDB-lite"/>
    </source>
</evidence>
<feature type="region of interest" description="Disordered" evidence="1">
    <location>
        <begin position="272"/>
        <end position="291"/>
    </location>
</feature>
<sequence length="541" mass="63622">MNQALPILPSQINNTILKRMPNNDLILEYQIQQNTDCKDAYEWDLNASQLHQSALAQIVSVDFRIGTIALSYEKQQLLNTAIRNNNQLNQLYILFQLLEACYELHKRFSLGRCLSTSAIEIDPNSKIKIYRYGFSHNLMNKDELIQLAPETIFEDKVQISSDIWLIGMILYELAFKKSISQFKYPDQLSQYKNFIRTSMQNNTFDNLHCNFVDPRISIILQLLLIFDAEARVESYQAVILNLKDLLPQHKAKLDEILRFYENDITHINIKINSRSEKRDPPNRSRQRNVKSKSLGNKQIYYENLLHANCRIINQKVLKYAYTQNVQNVDTIYKLKILHSENQNVQNINLCQNINFQLYQISFLINLRQLIASLTKETELMILDKYLFVKTEQIVDLLINNIKNIKSILFTTELNHIQKLLGQIKTNYSDISKISDRLPARFLQTSLENQIKQFQQVLKNNNLTKQIATQISLRLLIAQDIEHYLADKSSVNLFFFPMKFYLGLSEITEPEEIERYLQRSTISQQIYMQNLLMKYKQQQQIQ</sequence>
<evidence type="ECO:0000259" key="2">
    <source>
        <dbReference type="PROSITE" id="PS50011"/>
    </source>
</evidence>
<dbReference type="InterPro" id="IPR000719">
    <property type="entry name" value="Prot_kinase_dom"/>
</dbReference>